<keyword evidence="1" id="KW-0732">Signal</keyword>
<dbReference type="Proteomes" id="UP000014568">
    <property type="component" value="Unassembled WGS sequence"/>
</dbReference>
<feature type="signal peptide" evidence="1">
    <location>
        <begin position="1"/>
        <end position="22"/>
    </location>
</feature>
<dbReference type="eggNOG" id="ENOG5030HQ4">
    <property type="taxonomic scope" value="Bacteria"/>
</dbReference>
<feature type="chain" id="PRO_5004512538" description="DUF2059 domain-containing protein" evidence="1">
    <location>
        <begin position="23"/>
        <end position="182"/>
    </location>
</feature>
<evidence type="ECO:0000313" key="4">
    <source>
        <dbReference type="Proteomes" id="UP000014568"/>
    </source>
</evidence>
<feature type="domain" description="DUF2059" evidence="2">
    <location>
        <begin position="98"/>
        <end position="149"/>
    </location>
</feature>
<evidence type="ECO:0000259" key="2">
    <source>
        <dbReference type="Pfam" id="PF09832"/>
    </source>
</evidence>
<dbReference type="STRING" id="632955.GCA_000829675_01454"/>
<dbReference type="HOGENOM" id="CLU_125816_0_0_6"/>
<dbReference type="InterPro" id="IPR018637">
    <property type="entry name" value="DUF2059"/>
</dbReference>
<sequence>MHKRLSSLLLVTLLGSSANLYAAPMQSASLEKLMQLSNVEDLLKNSTTEMRPIFDQQADMIIKQALDVEKLDAKQQQAAQQLSQLMLSKNQEMLKHPKFIQAIKDVYQKTYTEEEAQAYITFLSSPLGQSISKKTIKLTADMMQQSTQVASELYNDPAQKEEFMRQLSKIVAPLVEQKKPNK</sequence>
<accession>S3P1T1</accession>
<evidence type="ECO:0000313" key="3">
    <source>
        <dbReference type="EMBL" id="EPF80379.1"/>
    </source>
</evidence>
<dbReference type="PATRIC" id="fig|421052.3.peg.513"/>
<dbReference type="Pfam" id="PF09832">
    <property type="entry name" value="DUF2059"/>
    <property type="match status" value="1"/>
</dbReference>
<dbReference type="AlphaFoldDB" id="S3P1T1"/>
<dbReference type="EMBL" id="ATGI01000004">
    <property type="protein sequence ID" value="EPF80379.1"/>
    <property type="molecule type" value="Genomic_DNA"/>
</dbReference>
<dbReference type="RefSeq" id="WP_016654952.1">
    <property type="nucleotide sequence ID" value="NZ_KE340348.1"/>
</dbReference>
<protein>
    <recommendedName>
        <fullName evidence="2">DUF2059 domain-containing protein</fullName>
    </recommendedName>
</protein>
<comment type="caution">
    <text evidence="3">The sequence shown here is derived from an EMBL/GenBank/DDBJ whole genome shotgun (WGS) entry which is preliminary data.</text>
</comment>
<organism evidence="3 4">
    <name type="scientific">Acinetobacter rudis CIP 110305</name>
    <dbReference type="NCBI Taxonomy" id="421052"/>
    <lineage>
        <taxon>Bacteria</taxon>
        <taxon>Pseudomonadati</taxon>
        <taxon>Pseudomonadota</taxon>
        <taxon>Gammaproteobacteria</taxon>
        <taxon>Moraxellales</taxon>
        <taxon>Moraxellaceae</taxon>
        <taxon>Acinetobacter</taxon>
    </lineage>
</organism>
<proteinExistence type="predicted"/>
<reference evidence="3 4" key="1">
    <citation type="submission" date="2013-06" db="EMBL/GenBank/DDBJ databases">
        <title>The Genome Sequence of Acinetobacter rudis CIP 110305.</title>
        <authorList>
            <consortium name="The Broad Institute Genome Sequencing Platform"/>
            <consortium name="The Broad Institute Genome Sequencing Center for Infectious Disease"/>
            <person name="Cerqueira G."/>
            <person name="Feldgarden M."/>
            <person name="Courvalin P."/>
            <person name="Perichon B."/>
            <person name="Grillot-Courvalin C."/>
            <person name="Clermont D."/>
            <person name="Rocha E."/>
            <person name="Yoon E.-J."/>
            <person name="Nemec A."/>
            <person name="Young S.K."/>
            <person name="Zeng Q."/>
            <person name="Gargeya S."/>
            <person name="Fitzgerald M."/>
            <person name="Abouelleil A."/>
            <person name="Alvarado L."/>
            <person name="Berlin A.M."/>
            <person name="Chapman S.B."/>
            <person name="Dewar J."/>
            <person name="Goldberg J."/>
            <person name="Griggs A."/>
            <person name="Gujja S."/>
            <person name="Hansen M."/>
            <person name="Howarth C."/>
            <person name="Imamovic A."/>
            <person name="Larimer J."/>
            <person name="McCowan C."/>
            <person name="Murphy C."/>
            <person name="Pearson M."/>
            <person name="Priest M."/>
            <person name="Roberts A."/>
            <person name="Saif S."/>
            <person name="Shea T."/>
            <person name="Sykes S."/>
            <person name="Wortman J."/>
            <person name="Nusbaum C."/>
            <person name="Birren B."/>
        </authorList>
    </citation>
    <scope>NUCLEOTIDE SEQUENCE [LARGE SCALE GENOMIC DNA]</scope>
    <source>
        <strain evidence="3 4">CIP 110305</strain>
    </source>
</reference>
<gene>
    <name evidence="3" type="ORF">F945_00517</name>
</gene>
<dbReference type="OrthoDB" id="6691539at2"/>
<name>S3P1T1_9GAMM</name>
<keyword evidence="4" id="KW-1185">Reference proteome</keyword>
<evidence type="ECO:0000256" key="1">
    <source>
        <dbReference type="SAM" id="SignalP"/>
    </source>
</evidence>